<dbReference type="Proteomes" id="UP000663864">
    <property type="component" value="Unassembled WGS sequence"/>
</dbReference>
<dbReference type="SMART" id="SM00322">
    <property type="entry name" value="KH"/>
    <property type="match status" value="2"/>
</dbReference>
<dbReference type="FunFam" id="3.30.1370.10:FF:000054">
    <property type="entry name" value="Fragile X mental retardation protein 1"/>
    <property type="match status" value="1"/>
</dbReference>
<dbReference type="GO" id="GO:0051028">
    <property type="term" value="P:mRNA transport"/>
    <property type="evidence" value="ECO:0007669"/>
    <property type="project" value="TreeGrafter"/>
</dbReference>
<dbReference type="Pfam" id="PF00013">
    <property type="entry name" value="KH_1"/>
    <property type="match status" value="2"/>
</dbReference>
<dbReference type="Gene3D" id="2.30.30.140">
    <property type="match status" value="1"/>
</dbReference>
<dbReference type="AlphaFoldDB" id="A0A814FVL1"/>
<feature type="compositionally biased region" description="Polar residues" evidence="5">
    <location>
        <begin position="99"/>
        <end position="129"/>
    </location>
</feature>
<feature type="domain" description="Agenet-like" evidence="7">
    <location>
        <begin position="180"/>
        <end position="238"/>
    </location>
</feature>
<keyword evidence="6" id="KW-0812">Transmembrane</keyword>
<dbReference type="GO" id="GO:0043005">
    <property type="term" value="C:neuron projection"/>
    <property type="evidence" value="ECO:0007669"/>
    <property type="project" value="TreeGrafter"/>
</dbReference>
<feature type="compositionally biased region" description="Low complexity" evidence="5">
    <location>
        <begin position="550"/>
        <end position="564"/>
    </location>
</feature>
<dbReference type="InterPro" id="IPR040472">
    <property type="entry name" value="FMRP_KH0"/>
</dbReference>
<dbReference type="GO" id="GO:0045182">
    <property type="term" value="F:translation regulator activity"/>
    <property type="evidence" value="ECO:0007669"/>
    <property type="project" value="TreeGrafter"/>
</dbReference>
<dbReference type="PROSITE" id="PS50084">
    <property type="entry name" value="KH_TYPE_1"/>
    <property type="match status" value="2"/>
</dbReference>
<feature type="compositionally biased region" description="Polar residues" evidence="5">
    <location>
        <begin position="792"/>
        <end position="804"/>
    </location>
</feature>
<dbReference type="PROSITE" id="PS51641">
    <property type="entry name" value="AGENET_LIKE"/>
    <property type="match status" value="1"/>
</dbReference>
<keyword evidence="6" id="KW-1133">Transmembrane helix</keyword>
<evidence type="ECO:0000256" key="3">
    <source>
        <dbReference type="ARBA" id="ARBA00034103"/>
    </source>
</evidence>
<keyword evidence="4" id="KW-0694">RNA-binding</keyword>
<evidence type="ECO:0000259" key="7">
    <source>
        <dbReference type="PROSITE" id="PS51641"/>
    </source>
</evidence>
<accession>A0A814FVL1</accession>
<dbReference type="CDD" id="cd22425">
    <property type="entry name" value="KH_I_FMR1_FXR_rpt1"/>
    <property type="match status" value="1"/>
</dbReference>
<dbReference type="EMBL" id="CAJNOT010000456">
    <property type="protein sequence ID" value="CAF0988113.1"/>
    <property type="molecule type" value="Genomic_DNA"/>
</dbReference>
<dbReference type="GO" id="GO:0099577">
    <property type="term" value="P:regulation of translation at presynapse, modulating synaptic transmission"/>
    <property type="evidence" value="ECO:0007669"/>
    <property type="project" value="TreeGrafter"/>
</dbReference>
<keyword evidence="2" id="KW-0770">Synapse</keyword>
<dbReference type="GO" id="GO:0098793">
    <property type="term" value="C:presynapse"/>
    <property type="evidence" value="ECO:0007669"/>
    <property type="project" value="GOC"/>
</dbReference>
<comment type="caution">
    <text evidence="8">The sequence shown here is derived from an EMBL/GenBank/DDBJ whole genome shotgun (WGS) entry which is preliminary data.</text>
</comment>
<proteinExistence type="predicted"/>
<feature type="compositionally biased region" description="Polar residues" evidence="5">
    <location>
        <begin position="751"/>
        <end position="784"/>
    </location>
</feature>
<evidence type="ECO:0000256" key="2">
    <source>
        <dbReference type="ARBA" id="ARBA00023018"/>
    </source>
</evidence>
<dbReference type="GO" id="GO:0003730">
    <property type="term" value="F:mRNA 3'-UTR binding"/>
    <property type="evidence" value="ECO:0007669"/>
    <property type="project" value="TreeGrafter"/>
</dbReference>
<dbReference type="InterPro" id="IPR004087">
    <property type="entry name" value="KH_dom"/>
</dbReference>
<evidence type="ECO:0000256" key="6">
    <source>
        <dbReference type="SAM" id="Phobius"/>
    </source>
</evidence>
<feature type="region of interest" description="Disordered" evidence="5">
    <location>
        <begin position="90"/>
        <end position="129"/>
    </location>
</feature>
<dbReference type="Gene3D" id="3.30.1370.10">
    <property type="entry name" value="K Homology domain, type 1"/>
    <property type="match status" value="2"/>
</dbReference>
<organism evidence="8 9">
    <name type="scientific">Rotaria sordida</name>
    <dbReference type="NCBI Taxonomy" id="392033"/>
    <lineage>
        <taxon>Eukaryota</taxon>
        <taxon>Metazoa</taxon>
        <taxon>Spiralia</taxon>
        <taxon>Gnathifera</taxon>
        <taxon>Rotifera</taxon>
        <taxon>Eurotatoria</taxon>
        <taxon>Bdelloidea</taxon>
        <taxon>Philodinida</taxon>
        <taxon>Philodinidae</taxon>
        <taxon>Rotaria</taxon>
    </lineage>
</organism>
<evidence type="ECO:0000313" key="9">
    <source>
        <dbReference type="Proteomes" id="UP000663864"/>
    </source>
</evidence>
<feature type="compositionally biased region" description="Polar residues" evidence="5">
    <location>
        <begin position="634"/>
        <end position="655"/>
    </location>
</feature>
<dbReference type="GO" id="GO:0048513">
    <property type="term" value="P:animal organ development"/>
    <property type="evidence" value="ECO:0007669"/>
    <property type="project" value="TreeGrafter"/>
</dbReference>
<evidence type="ECO:0000256" key="5">
    <source>
        <dbReference type="SAM" id="MobiDB-lite"/>
    </source>
</evidence>
<feature type="compositionally biased region" description="Polar residues" evidence="5">
    <location>
        <begin position="565"/>
        <end position="586"/>
    </location>
</feature>
<dbReference type="InterPro" id="IPR041560">
    <property type="entry name" value="Tudor_FRM1"/>
</dbReference>
<dbReference type="GO" id="GO:0048170">
    <property type="term" value="P:positive regulation of long-term neuronal synaptic plasticity"/>
    <property type="evidence" value="ECO:0007669"/>
    <property type="project" value="TreeGrafter"/>
</dbReference>
<dbReference type="CDD" id="cd22426">
    <property type="entry name" value="KH_I_FMR1_FXR_rpt2"/>
    <property type="match status" value="1"/>
</dbReference>
<name>A0A814FVL1_9BILA</name>
<protein>
    <recommendedName>
        <fullName evidence="7">Agenet-like domain-containing protein</fullName>
    </recommendedName>
</protein>
<dbReference type="GO" id="GO:0005634">
    <property type="term" value="C:nucleus"/>
    <property type="evidence" value="ECO:0007669"/>
    <property type="project" value="TreeGrafter"/>
</dbReference>
<feature type="compositionally biased region" description="Basic residues" evidence="5">
    <location>
        <begin position="664"/>
        <end position="673"/>
    </location>
</feature>
<dbReference type="GO" id="GO:0010494">
    <property type="term" value="C:cytoplasmic stress granule"/>
    <property type="evidence" value="ECO:0007669"/>
    <property type="project" value="UniProtKB-SubCell"/>
</dbReference>
<dbReference type="PANTHER" id="PTHR10603:SF7">
    <property type="entry name" value="FRAGILE X MESSENGER RIBONUCLEOPROTEIN 1 HOMOLOG"/>
    <property type="match status" value="1"/>
</dbReference>
<keyword evidence="6" id="KW-0472">Membrane</keyword>
<feature type="compositionally biased region" description="Basic and acidic residues" evidence="5">
    <location>
        <begin position="681"/>
        <end position="690"/>
    </location>
</feature>
<feature type="transmembrane region" description="Helical" evidence="6">
    <location>
        <begin position="22"/>
        <end position="44"/>
    </location>
</feature>
<feature type="compositionally biased region" description="Polar residues" evidence="5">
    <location>
        <begin position="691"/>
        <end position="717"/>
    </location>
</feature>
<dbReference type="InterPro" id="IPR036612">
    <property type="entry name" value="KH_dom_type_1_sf"/>
</dbReference>
<dbReference type="SUPFAM" id="SSF54791">
    <property type="entry name" value="Eukaryotic type KH-domain (KH-domain type I)"/>
    <property type="match status" value="2"/>
</dbReference>
<dbReference type="PANTHER" id="PTHR10603">
    <property type="entry name" value="FRAGILE X MENTAL RETARDATION SYNDROME-RELATED PROTEIN"/>
    <property type="match status" value="1"/>
</dbReference>
<evidence type="ECO:0000313" key="8">
    <source>
        <dbReference type="EMBL" id="CAF0988113.1"/>
    </source>
</evidence>
<sequence>MAECFNPRTQRLEYCSSRLSSYIALGVIIPSIILIIIVLVYIYIRYKQKQLRRQQQQCDMATIIPIDNNDQRRQPPYNYPCPPRYTSMSDDIFGKPPSYEQTVQQLSETNNNNDSSTEQPPANPPVTTTIVSSHGPAYVHDVDTTGIDVKYDQDFFPPTKIPFSENRVRLPPESVDLKKLSPGDPCEVLSKAKEDEPLGWWPATAKMFKGDFFVVDYKVSAQGASYSDIISSDKIRYPNTNPAITYSMFKRIELPVPKEIQEACNNPANHKDFKRTTGATIVRYDKQNSCLVVISENDSTLRRAQILSEMHFRNLRSKAKLVQETEKVSKQLERIMVNQTSKFFEKFTVKTELMGLAIGSHGSNIIKAREVPGITAIEVEDDTCTIKVFGDTEKAVKEARNILEYTEDVVSIPRDLIGKVIGKKGHIIQEIVDKSGVVRVKIEGDNDQTPSRDENSHPSQVPFIFVGTAESIANARVLLDYHLACLKEFDELQEKKIQVNEQFRTIAGPQQGTGMNVASNMGYQSGRYGRYEFDRTSNTGNVRNYRDSGYPQQYPQQQQQQQQQRADNYNNQSSRRSTNFASGNTNRGRRGLANNSYRGGTHSDAGTGDEASECGDAASSSVSTSRKHRDWSAQVDSEQQQEIGYSTDSMIQSATLPRGAGGRGGRRGWKRGRPPLPIHEGYGDRRRNNDNESTTFDTQDMNEGQQQYNDQHTSQRYRYSGGPRSNRGNYRYNNNNNNNNTNEYYDENYNSSGQLQQMSTKKSQQISSNNGIDTNNIATSETINGGSGGSKGQRTSKQQSNGVK</sequence>
<dbReference type="GO" id="GO:0045727">
    <property type="term" value="P:positive regulation of translation"/>
    <property type="evidence" value="ECO:0007669"/>
    <property type="project" value="TreeGrafter"/>
</dbReference>
<gene>
    <name evidence="8" type="ORF">ZHD862_LOCUS11871</name>
</gene>
<dbReference type="InterPro" id="IPR004088">
    <property type="entry name" value="KH_dom_type_1"/>
</dbReference>
<dbReference type="Pfam" id="PF17904">
    <property type="entry name" value="KH_9"/>
    <property type="match status" value="1"/>
</dbReference>
<evidence type="ECO:0000256" key="4">
    <source>
        <dbReference type="PROSITE-ProRule" id="PRU00117"/>
    </source>
</evidence>
<dbReference type="GO" id="GO:0043488">
    <property type="term" value="P:regulation of mRNA stability"/>
    <property type="evidence" value="ECO:0007669"/>
    <property type="project" value="TreeGrafter"/>
</dbReference>
<feature type="compositionally biased region" description="Low complexity" evidence="5">
    <location>
        <begin position="726"/>
        <end position="750"/>
    </location>
</feature>
<feature type="region of interest" description="Disordered" evidence="5">
    <location>
        <begin position="531"/>
        <end position="804"/>
    </location>
</feature>
<dbReference type="InterPro" id="IPR040148">
    <property type="entry name" value="FMR1"/>
</dbReference>
<reference evidence="8" key="1">
    <citation type="submission" date="2021-02" db="EMBL/GenBank/DDBJ databases">
        <authorList>
            <person name="Nowell W R."/>
        </authorList>
    </citation>
    <scope>NUCLEOTIDE SEQUENCE</scope>
</reference>
<comment type="subcellular location">
    <subcellularLocation>
        <location evidence="1">Cytoplasm</location>
        <location evidence="1">Stress granule</location>
    </subcellularLocation>
    <subcellularLocation>
        <location evidence="3">Synapse</location>
    </subcellularLocation>
</comment>
<evidence type="ECO:0000256" key="1">
    <source>
        <dbReference type="ARBA" id="ARBA00004210"/>
    </source>
</evidence>